<evidence type="ECO:0000313" key="3">
    <source>
        <dbReference type="Proteomes" id="UP000624041"/>
    </source>
</evidence>
<keyword evidence="1" id="KW-0812">Transmembrane</keyword>
<proteinExistence type="predicted"/>
<name>A0A918D462_9BACI</name>
<gene>
    <name evidence="2" type="primary">spoIIIAB</name>
    <name evidence="2" type="ORF">GCM10007971_31450</name>
</gene>
<accession>A0A918D462</accession>
<evidence type="ECO:0000256" key="1">
    <source>
        <dbReference type="SAM" id="Phobius"/>
    </source>
</evidence>
<dbReference type="AlphaFoldDB" id="A0A918D462"/>
<dbReference type="RefSeq" id="WP_188858740.1">
    <property type="nucleotide sequence ID" value="NZ_BMOS01000029.1"/>
</dbReference>
<dbReference type="PIRSF" id="PIRSF021435">
    <property type="entry name" value="SpoIIIAB"/>
    <property type="match status" value="1"/>
</dbReference>
<reference evidence="2" key="2">
    <citation type="submission" date="2020-09" db="EMBL/GenBank/DDBJ databases">
        <authorList>
            <person name="Sun Q."/>
            <person name="Ohkuma M."/>
        </authorList>
    </citation>
    <scope>NUCLEOTIDE SEQUENCE</scope>
    <source>
        <strain evidence="2">JCM 17251</strain>
    </source>
</reference>
<feature type="transmembrane region" description="Helical" evidence="1">
    <location>
        <begin position="153"/>
        <end position="169"/>
    </location>
</feature>
<dbReference type="InterPro" id="IPR014198">
    <property type="entry name" value="Spore_III_AB"/>
</dbReference>
<keyword evidence="3" id="KW-1185">Reference proteome</keyword>
<dbReference type="Proteomes" id="UP000624041">
    <property type="component" value="Unassembled WGS sequence"/>
</dbReference>
<dbReference type="Pfam" id="PF09548">
    <property type="entry name" value="Spore_III_AB"/>
    <property type="match status" value="1"/>
</dbReference>
<dbReference type="EMBL" id="BMOS01000029">
    <property type="protein sequence ID" value="GGN64023.1"/>
    <property type="molecule type" value="Genomic_DNA"/>
</dbReference>
<evidence type="ECO:0000313" key="2">
    <source>
        <dbReference type="EMBL" id="GGN64023.1"/>
    </source>
</evidence>
<feature type="transmembrane region" description="Helical" evidence="1">
    <location>
        <begin position="6"/>
        <end position="22"/>
    </location>
</feature>
<keyword evidence="1" id="KW-1133">Transmembrane helix</keyword>
<protein>
    <submittedName>
        <fullName evidence="2">Stage III sporulation protein AB</fullName>
    </submittedName>
</protein>
<organism evidence="2 3">
    <name type="scientific">Oceanobacillus indicireducens</name>
    <dbReference type="NCBI Taxonomy" id="1004261"/>
    <lineage>
        <taxon>Bacteria</taxon>
        <taxon>Bacillati</taxon>
        <taxon>Bacillota</taxon>
        <taxon>Bacilli</taxon>
        <taxon>Bacillales</taxon>
        <taxon>Bacillaceae</taxon>
        <taxon>Oceanobacillus</taxon>
    </lineage>
</organism>
<dbReference type="NCBIfam" id="TIGR02833">
    <property type="entry name" value="spore_III_AB"/>
    <property type="match status" value="1"/>
</dbReference>
<reference evidence="2" key="1">
    <citation type="journal article" date="2014" name="Int. J. Syst. Evol. Microbiol.">
        <title>Complete genome sequence of Corynebacterium casei LMG S-19264T (=DSM 44701T), isolated from a smear-ripened cheese.</title>
        <authorList>
            <consortium name="US DOE Joint Genome Institute (JGI-PGF)"/>
            <person name="Walter F."/>
            <person name="Albersmeier A."/>
            <person name="Kalinowski J."/>
            <person name="Ruckert C."/>
        </authorList>
    </citation>
    <scope>NUCLEOTIDE SEQUENCE</scope>
    <source>
        <strain evidence="2">JCM 17251</strain>
    </source>
</reference>
<sequence>MKWLGAIILVIATTCIGLYFSIRFEKRPKHIRQLESALQLLEAEITYSQTPLQLAFQTISQQLPYPISHFFQSLSEAMLKQEIDFNVIWNEKTEELRKMTSLKKNEIEVLKQFGNSLGQHDFIQQQKQIRLALTHLDRELEEARDESYKYSNLARSLGVLTGIFIVLLLL</sequence>
<keyword evidence="1" id="KW-0472">Membrane</keyword>
<comment type="caution">
    <text evidence="2">The sequence shown here is derived from an EMBL/GenBank/DDBJ whole genome shotgun (WGS) entry which is preliminary data.</text>
</comment>